<evidence type="ECO:0000256" key="2">
    <source>
        <dbReference type="ARBA" id="ARBA00022448"/>
    </source>
</evidence>
<dbReference type="Proteomes" id="UP001310594">
    <property type="component" value="Unassembled WGS sequence"/>
</dbReference>
<evidence type="ECO:0000256" key="1">
    <source>
        <dbReference type="ARBA" id="ARBA00004141"/>
    </source>
</evidence>
<feature type="transmembrane region" description="Helical" evidence="6">
    <location>
        <begin position="400"/>
        <end position="418"/>
    </location>
</feature>
<reference evidence="7" key="1">
    <citation type="submission" date="2023-08" db="EMBL/GenBank/DDBJ databases">
        <title>Black Yeasts Isolated from many extreme environments.</title>
        <authorList>
            <person name="Coleine C."/>
            <person name="Stajich J.E."/>
            <person name="Selbmann L."/>
        </authorList>
    </citation>
    <scope>NUCLEOTIDE SEQUENCE</scope>
    <source>
        <strain evidence="7">CCFEE 5810</strain>
    </source>
</reference>
<accession>A0AAN7VYT3</accession>
<dbReference type="Pfam" id="PF13520">
    <property type="entry name" value="AA_permease_2"/>
    <property type="match status" value="1"/>
</dbReference>
<dbReference type="GO" id="GO:0016020">
    <property type="term" value="C:membrane"/>
    <property type="evidence" value="ECO:0007669"/>
    <property type="project" value="UniProtKB-SubCell"/>
</dbReference>
<evidence type="ECO:0000256" key="6">
    <source>
        <dbReference type="SAM" id="Phobius"/>
    </source>
</evidence>
<comment type="caution">
    <text evidence="7">The sequence shown here is derived from an EMBL/GenBank/DDBJ whole genome shotgun (WGS) entry which is preliminary data.</text>
</comment>
<evidence type="ECO:0000256" key="3">
    <source>
        <dbReference type="ARBA" id="ARBA00022692"/>
    </source>
</evidence>
<sequence length="531" mass="57279">MIASRPAGKETSQNVELRALDEDLHKLEFGSDPAKKSATAYDLRDMNALGLVPTFRRRFNFLAMLGFSSTVVVAWQTTLATFSFALFNGGTGGLFWTWIYCLVALTFVYLSLAELSSSFPTAGGQYQWVAECAPPSLRRLFSYCTGWLCTLAWTTFVAGCGVIVGNLIKYCIVLYYPNSVPFNSQWFPTLLAVGAIIAAALFNIFLASVFPLLEGIVLFVHLAGWAAVIVTLWVTSPRANARDVLLTFSNGGGWSSEGAATLIGVLTPLSALCGYDSSVHMTENARDASKTVPLSLLTSFACNGILAFTTVITMIFCLGDQEEVLSNPLQTPFLIVFTNSTKSKGAAVALTVPIIVCFMSALINEVATASRQLWSFSRDGGVPLAAYLANVHDAEVPRRAVWTTVGMALALCFVNFGPAVGFNAIISLTNVALLFSYLITISSVIWRRLAGTPLPKERFSLGSAGLPINILAWLCIAPLTALSVFPSVVNPTPALMNWAIVLFSGVILFAGGYYAVSGRKRFDPPMRKEGF</sequence>
<feature type="transmembrane region" description="Helical" evidence="6">
    <location>
        <begin position="254"/>
        <end position="275"/>
    </location>
</feature>
<keyword evidence="5 6" id="KW-0472">Membrane</keyword>
<feature type="transmembrane region" description="Helical" evidence="6">
    <location>
        <begin position="424"/>
        <end position="446"/>
    </location>
</feature>
<evidence type="ECO:0000256" key="5">
    <source>
        <dbReference type="ARBA" id="ARBA00023136"/>
    </source>
</evidence>
<name>A0AAN7VYT3_9PEZI</name>
<dbReference type="PANTHER" id="PTHR45649">
    <property type="entry name" value="AMINO-ACID PERMEASE BAT1"/>
    <property type="match status" value="1"/>
</dbReference>
<keyword evidence="2" id="KW-0813">Transport</keyword>
<gene>
    <name evidence="7" type="ORF">LTR97_008476</name>
</gene>
<dbReference type="PIRSF" id="PIRSF006060">
    <property type="entry name" value="AA_transporter"/>
    <property type="match status" value="1"/>
</dbReference>
<feature type="transmembrane region" description="Helical" evidence="6">
    <location>
        <begin position="216"/>
        <end position="234"/>
    </location>
</feature>
<dbReference type="PANTHER" id="PTHR45649:SF41">
    <property type="entry name" value="TRANSPORTER, PUTATIVE (EUROFUNG)-RELATED"/>
    <property type="match status" value="1"/>
</dbReference>
<dbReference type="EMBL" id="JAVRQU010000013">
    <property type="protein sequence ID" value="KAK5696056.1"/>
    <property type="molecule type" value="Genomic_DNA"/>
</dbReference>
<dbReference type="GO" id="GO:0022857">
    <property type="term" value="F:transmembrane transporter activity"/>
    <property type="evidence" value="ECO:0007669"/>
    <property type="project" value="InterPro"/>
</dbReference>
<feature type="transmembrane region" description="Helical" evidence="6">
    <location>
        <begin position="61"/>
        <end position="87"/>
    </location>
</feature>
<feature type="transmembrane region" description="Helical" evidence="6">
    <location>
        <begin position="93"/>
        <end position="112"/>
    </location>
</feature>
<comment type="subcellular location">
    <subcellularLocation>
        <location evidence="1">Membrane</location>
        <topology evidence="1">Multi-pass membrane protein</topology>
    </subcellularLocation>
</comment>
<organism evidence="7 8">
    <name type="scientific">Elasticomyces elasticus</name>
    <dbReference type="NCBI Taxonomy" id="574655"/>
    <lineage>
        <taxon>Eukaryota</taxon>
        <taxon>Fungi</taxon>
        <taxon>Dikarya</taxon>
        <taxon>Ascomycota</taxon>
        <taxon>Pezizomycotina</taxon>
        <taxon>Dothideomycetes</taxon>
        <taxon>Dothideomycetidae</taxon>
        <taxon>Mycosphaerellales</taxon>
        <taxon>Teratosphaeriaceae</taxon>
        <taxon>Elasticomyces</taxon>
    </lineage>
</organism>
<keyword evidence="4 6" id="KW-1133">Transmembrane helix</keyword>
<keyword evidence="3 6" id="KW-0812">Transmembrane</keyword>
<protein>
    <recommendedName>
        <fullName evidence="9">Amino acid permease/ SLC12A domain-containing protein</fullName>
    </recommendedName>
</protein>
<feature type="transmembrane region" description="Helical" evidence="6">
    <location>
        <begin position="495"/>
        <end position="516"/>
    </location>
</feature>
<evidence type="ECO:0008006" key="9">
    <source>
        <dbReference type="Google" id="ProtNLM"/>
    </source>
</evidence>
<dbReference type="InterPro" id="IPR002293">
    <property type="entry name" value="AA/rel_permease1"/>
</dbReference>
<dbReference type="Gene3D" id="1.20.1740.10">
    <property type="entry name" value="Amino acid/polyamine transporter I"/>
    <property type="match status" value="1"/>
</dbReference>
<proteinExistence type="predicted"/>
<evidence type="ECO:0000313" key="8">
    <source>
        <dbReference type="Proteomes" id="UP001310594"/>
    </source>
</evidence>
<evidence type="ECO:0000256" key="4">
    <source>
        <dbReference type="ARBA" id="ARBA00022989"/>
    </source>
</evidence>
<feature type="transmembrane region" description="Helical" evidence="6">
    <location>
        <begin position="296"/>
        <end position="316"/>
    </location>
</feature>
<dbReference type="AlphaFoldDB" id="A0AAN7VYT3"/>
<feature type="transmembrane region" description="Helical" evidence="6">
    <location>
        <begin position="147"/>
        <end position="168"/>
    </location>
</feature>
<feature type="transmembrane region" description="Helical" evidence="6">
    <location>
        <begin position="346"/>
        <end position="367"/>
    </location>
</feature>
<evidence type="ECO:0000313" key="7">
    <source>
        <dbReference type="EMBL" id="KAK5696056.1"/>
    </source>
</evidence>
<feature type="transmembrane region" description="Helical" evidence="6">
    <location>
        <begin position="188"/>
        <end position="209"/>
    </location>
</feature>
<feature type="transmembrane region" description="Helical" evidence="6">
    <location>
        <begin position="466"/>
        <end position="489"/>
    </location>
</feature>